<dbReference type="Proteomes" id="UP000095094">
    <property type="component" value="Unassembled WGS sequence"/>
</dbReference>
<keyword evidence="2" id="KW-1185">Reference proteome</keyword>
<dbReference type="AlphaFoldDB" id="A0A1E5GAT7"/>
<organism evidence="1 2">
    <name type="scientific">Enterococcus termitis</name>
    <dbReference type="NCBI Taxonomy" id="332950"/>
    <lineage>
        <taxon>Bacteria</taxon>
        <taxon>Bacillati</taxon>
        <taxon>Bacillota</taxon>
        <taxon>Bacilli</taxon>
        <taxon>Lactobacillales</taxon>
        <taxon>Enterococcaceae</taxon>
        <taxon>Enterococcus</taxon>
    </lineage>
</organism>
<sequence>MTYANQVFASGKKIKAQNGTYLLLGMGEGIELWGQLNQEGEMIGLNPHFSGTAVSTVRLVEKVEDPTDTVLDGRIYSEADPEEDAFAYPFVFDVPDIGLQKIKYPVIREVQVAAFAHELSIYASEEDYHKSQASEPKFASEFFIPSGLFGSEEEATGPSSMAMFGGHVLTTKKIKNRFTEQYFYYAKVKTLGGEFDVVIDPELVTAEIKEGSILSGSFWLTGKLVKKRFKLFG</sequence>
<protein>
    <submittedName>
        <fullName evidence="1">Uncharacterized protein</fullName>
    </submittedName>
</protein>
<name>A0A1E5GAT7_9ENTE</name>
<reference evidence="2" key="1">
    <citation type="submission" date="2016-09" db="EMBL/GenBank/DDBJ databases">
        <authorList>
            <person name="Gulvik C.A."/>
        </authorList>
    </citation>
    <scope>NUCLEOTIDE SEQUENCE [LARGE SCALE GENOMIC DNA]</scope>
    <source>
        <strain evidence="2">LMG 8895</strain>
    </source>
</reference>
<evidence type="ECO:0000313" key="1">
    <source>
        <dbReference type="EMBL" id="OEG09803.1"/>
    </source>
</evidence>
<comment type="caution">
    <text evidence="1">The sequence shown here is derived from an EMBL/GenBank/DDBJ whole genome shotgun (WGS) entry which is preliminary data.</text>
</comment>
<accession>A0A1E5GAT7</accession>
<gene>
    <name evidence="1" type="ORF">BCR25_09860</name>
</gene>
<evidence type="ECO:0000313" key="2">
    <source>
        <dbReference type="Proteomes" id="UP000095094"/>
    </source>
</evidence>
<dbReference type="EMBL" id="MIJY01000044">
    <property type="protein sequence ID" value="OEG09803.1"/>
    <property type="molecule type" value="Genomic_DNA"/>
</dbReference>
<proteinExistence type="predicted"/>